<dbReference type="PANTHER" id="PTHR44303:SF2">
    <property type="entry name" value="DNAJ HOMOLOG SUBFAMILY C MEMBER 16"/>
    <property type="match status" value="1"/>
</dbReference>
<feature type="signal peptide" evidence="1">
    <location>
        <begin position="1"/>
        <end position="19"/>
    </location>
</feature>
<evidence type="ECO:0000256" key="1">
    <source>
        <dbReference type="SAM" id="SignalP"/>
    </source>
</evidence>
<feature type="chain" id="PRO_5029556867" description="J domain-containing protein" evidence="1">
    <location>
        <begin position="20"/>
        <end position="756"/>
    </location>
</feature>
<dbReference type="AlphaFoldDB" id="A0A7M5WZS7"/>
<protein>
    <recommendedName>
        <fullName evidence="2">J domain-containing protein</fullName>
    </recommendedName>
</protein>
<dbReference type="RefSeq" id="XP_066918099.1">
    <property type="nucleotide sequence ID" value="XM_067061998.1"/>
</dbReference>
<dbReference type="Gene3D" id="3.40.30.10">
    <property type="entry name" value="Glutaredoxin"/>
    <property type="match status" value="1"/>
</dbReference>
<organism evidence="3 4">
    <name type="scientific">Clytia hemisphaerica</name>
    <dbReference type="NCBI Taxonomy" id="252671"/>
    <lineage>
        <taxon>Eukaryota</taxon>
        <taxon>Metazoa</taxon>
        <taxon>Cnidaria</taxon>
        <taxon>Hydrozoa</taxon>
        <taxon>Hydroidolina</taxon>
        <taxon>Leptothecata</taxon>
        <taxon>Obeliida</taxon>
        <taxon>Clytiidae</taxon>
        <taxon>Clytia</taxon>
    </lineage>
</organism>
<sequence length="756" mass="87451">MKSLKFVAILLLIAKTLSAVQDPYQVLGVRRSESAAKIKKAYKALALKYHPDKNKDPQASELMIKINNAYSILSDAERKQQYDNYGTVNEEGAPNQHSRDSWTAHDFFREFRGPGGQYSFMFEDSPFGHGGHDEKHNILNNYNYNNIVLPDSYHKPFLIFVLDDICFDCLKYQNLWESAIQNFESIGIGTYEMYYGRNPKLFHQIGANTYPQFIGVVNGRAIKYKGDMNQRGVRDFISTIMPHYLIDNIVENAREFSEQSFIDNKPQVMLFSRHMYPPLLFQVVAFEYHHKVKFAYVHTKDRRTTNIQKKFNINPDQPTVIVSKEEPSSPVAVARGNALKRGTLRQLVASNLYMFVPRLSSQQIYDELCPRKYASDRILCYILVVDKDTDFNTHLWNFRENAKQEERLQNQRARLLYVFGNVQKKFIGQFSQGSSNYMVPCSDGSLPIKLLILWRQPGNQTQYDWYTNGWCKDTRSQEFFSFIDEHSSNQAELQYEIDDNAEIVDEHWHGHFWDFVKGSYKTVQNIVDHLEHPSWNNPSSIGFLVLVVFMLMLGFVMPFVSEVGGDDKKTVHDLPRYTTGKNTTVLGLTKLDFKSQKELIHNLPNGHLTVTILIDTSDLDEVVASPLIQNFSDITSNLSRNPKLRFAWLSLAEHLMWCNEMTNSNKFGEFPPGSVIAFNGSRKYFYIYRPKNQLDNTSNMSPEFLGLDESEDELAARQAIQSKRELPAWLDRLMDGTLPIADKRRVEKWPEMEKIG</sequence>
<dbReference type="Pfam" id="PF00226">
    <property type="entry name" value="DnaJ"/>
    <property type="match status" value="1"/>
</dbReference>
<dbReference type="InterPro" id="IPR001623">
    <property type="entry name" value="DnaJ_domain"/>
</dbReference>
<dbReference type="PANTHER" id="PTHR44303">
    <property type="entry name" value="DNAJ HOMOLOG SUBFAMILY C MEMBER 16"/>
    <property type="match status" value="1"/>
</dbReference>
<dbReference type="Proteomes" id="UP000594262">
    <property type="component" value="Unplaced"/>
</dbReference>
<keyword evidence="1" id="KW-0732">Signal</keyword>
<dbReference type="InterPro" id="IPR052448">
    <property type="entry name" value="DnaJ_C16_autophagy_reg"/>
</dbReference>
<name>A0A7M5WZS7_9CNID</name>
<evidence type="ECO:0000259" key="2">
    <source>
        <dbReference type="PROSITE" id="PS50076"/>
    </source>
</evidence>
<dbReference type="InterPro" id="IPR036869">
    <property type="entry name" value="J_dom_sf"/>
</dbReference>
<feature type="domain" description="J" evidence="2">
    <location>
        <begin position="22"/>
        <end position="86"/>
    </location>
</feature>
<evidence type="ECO:0000313" key="4">
    <source>
        <dbReference type="Proteomes" id="UP000594262"/>
    </source>
</evidence>
<reference evidence="3" key="1">
    <citation type="submission" date="2021-01" db="UniProtKB">
        <authorList>
            <consortium name="EnsemblMetazoa"/>
        </authorList>
    </citation>
    <scope>IDENTIFICATION</scope>
</reference>
<accession>A0A7M5WZS7</accession>
<dbReference type="GeneID" id="136805415"/>
<dbReference type="EnsemblMetazoa" id="CLYHEMT015510.2">
    <property type="protein sequence ID" value="CLYHEMP015510.2"/>
    <property type="gene ID" value="CLYHEMG015510"/>
</dbReference>
<keyword evidence="4" id="KW-1185">Reference proteome</keyword>
<dbReference type="SUPFAM" id="SSF52833">
    <property type="entry name" value="Thioredoxin-like"/>
    <property type="match status" value="1"/>
</dbReference>
<dbReference type="SUPFAM" id="SSF46565">
    <property type="entry name" value="Chaperone J-domain"/>
    <property type="match status" value="1"/>
</dbReference>
<dbReference type="InterPro" id="IPR036249">
    <property type="entry name" value="Thioredoxin-like_sf"/>
</dbReference>
<dbReference type="SMART" id="SM00271">
    <property type="entry name" value="DnaJ"/>
    <property type="match status" value="1"/>
</dbReference>
<evidence type="ECO:0000313" key="3">
    <source>
        <dbReference type="EnsemblMetazoa" id="CLYHEMP015510.2"/>
    </source>
</evidence>
<proteinExistence type="predicted"/>
<dbReference type="CDD" id="cd06257">
    <property type="entry name" value="DnaJ"/>
    <property type="match status" value="1"/>
</dbReference>
<dbReference type="PRINTS" id="PR00625">
    <property type="entry name" value="JDOMAIN"/>
</dbReference>
<dbReference type="PROSITE" id="PS50076">
    <property type="entry name" value="DNAJ_2"/>
    <property type="match status" value="1"/>
</dbReference>
<dbReference type="Gene3D" id="1.10.287.110">
    <property type="entry name" value="DnaJ domain"/>
    <property type="match status" value="1"/>
</dbReference>
<dbReference type="OrthoDB" id="10065037at2759"/>